<accession>A0ABW3SNX7</accession>
<dbReference type="RefSeq" id="WP_377526845.1">
    <property type="nucleotide sequence ID" value="NZ_JBHTLD010000079.1"/>
</dbReference>
<keyword evidence="1" id="KW-0472">Membrane</keyword>
<comment type="caution">
    <text evidence="2">The sequence shown here is derived from an EMBL/GenBank/DDBJ whole genome shotgun (WGS) entry which is preliminary data.</text>
</comment>
<organism evidence="2 3">
    <name type="scientific">Pontibacter rugosus</name>
    <dbReference type="NCBI Taxonomy" id="1745966"/>
    <lineage>
        <taxon>Bacteria</taxon>
        <taxon>Pseudomonadati</taxon>
        <taxon>Bacteroidota</taxon>
        <taxon>Cytophagia</taxon>
        <taxon>Cytophagales</taxon>
        <taxon>Hymenobacteraceae</taxon>
        <taxon>Pontibacter</taxon>
    </lineage>
</organism>
<evidence type="ECO:0008006" key="4">
    <source>
        <dbReference type="Google" id="ProtNLM"/>
    </source>
</evidence>
<sequence length="156" mass="16840">METFYNDDMRESISIAPSAADYLREAAKWGKFLAIVGFVVIGLMVVMALFAGAFMGAMMDGMSGATGGAGAIGSGFLVVLYLLFALLYFFPVLYLYRFSSKAQQGVNLESPQAIAEAFKNLKSLLKFMGILTIIMIAFYGLALLFMVLGMGIGSMM</sequence>
<feature type="transmembrane region" description="Helical" evidence="1">
    <location>
        <begin position="127"/>
        <end position="152"/>
    </location>
</feature>
<evidence type="ECO:0000313" key="3">
    <source>
        <dbReference type="Proteomes" id="UP001597094"/>
    </source>
</evidence>
<dbReference type="Proteomes" id="UP001597094">
    <property type="component" value="Unassembled WGS sequence"/>
</dbReference>
<reference evidence="3" key="1">
    <citation type="journal article" date="2019" name="Int. J. Syst. Evol. Microbiol.">
        <title>The Global Catalogue of Microorganisms (GCM) 10K type strain sequencing project: providing services to taxonomists for standard genome sequencing and annotation.</title>
        <authorList>
            <consortium name="The Broad Institute Genomics Platform"/>
            <consortium name="The Broad Institute Genome Sequencing Center for Infectious Disease"/>
            <person name="Wu L."/>
            <person name="Ma J."/>
        </authorList>
    </citation>
    <scope>NUCLEOTIDE SEQUENCE [LARGE SCALE GENOMIC DNA]</scope>
    <source>
        <strain evidence="3">JCM 31319</strain>
    </source>
</reference>
<keyword evidence="1" id="KW-1133">Transmembrane helix</keyword>
<feature type="transmembrane region" description="Helical" evidence="1">
    <location>
        <begin position="71"/>
        <end position="96"/>
    </location>
</feature>
<evidence type="ECO:0000313" key="2">
    <source>
        <dbReference type="EMBL" id="MFD1186589.1"/>
    </source>
</evidence>
<name>A0ABW3SNX7_9BACT</name>
<evidence type="ECO:0000256" key="1">
    <source>
        <dbReference type="SAM" id="Phobius"/>
    </source>
</evidence>
<keyword evidence="3" id="KW-1185">Reference proteome</keyword>
<protein>
    <recommendedName>
        <fullName evidence="4">DUF5362 domain-containing protein</fullName>
    </recommendedName>
</protein>
<gene>
    <name evidence="2" type="ORF">ACFQ2O_10255</name>
</gene>
<keyword evidence="1" id="KW-0812">Transmembrane</keyword>
<proteinExistence type="predicted"/>
<dbReference type="EMBL" id="JBHTLD010000079">
    <property type="protein sequence ID" value="MFD1186589.1"/>
    <property type="molecule type" value="Genomic_DNA"/>
</dbReference>
<feature type="transmembrane region" description="Helical" evidence="1">
    <location>
        <begin position="32"/>
        <end position="59"/>
    </location>
</feature>